<accession>A0A0C1L4N7</accession>
<organism evidence="12 13">
    <name type="scientific">Flavihumibacter solisilvae</name>
    <dbReference type="NCBI Taxonomy" id="1349421"/>
    <lineage>
        <taxon>Bacteria</taxon>
        <taxon>Pseudomonadati</taxon>
        <taxon>Bacteroidota</taxon>
        <taxon>Chitinophagia</taxon>
        <taxon>Chitinophagales</taxon>
        <taxon>Chitinophagaceae</taxon>
        <taxon>Flavihumibacter</taxon>
    </lineage>
</organism>
<dbReference type="SUPFAM" id="SSF56935">
    <property type="entry name" value="Porins"/>
    <property type="match status" value="1"/>
</dbReference>
<dbReference type="EMBL" id="JSVC01000012">
    <property type="protein sequence ID" value="KIC94501.1"/>
    <property type="molecule type" value="Genomic_DNA"/>
</dbReference>
<evidence type="ECO:0000256" key="8">
    <source>
        <dbReference type="PROSITE-ProRule" id="PRU01360"/>
    </source>
</evidence>
<evidence type="ECO:0000256" key="3">
    <source>
        <dbReference type="ARBA" id="ARBA00022452"/>
    </source>
</evidence>
<evidence type="ECO:0000256" key="7">
    <source>
        <dbReference type="ARBA" id="ARBA00023237"/>
    </source>
</evidence>
<keyword evidence="2 8" id="KW-0813">Transport</keyword>
<evidence type="ECO:0000313" key="12">
    <source>
        <dbReference type="EMBL" id="KIC94501.1"/>
    </source>
</evidence>
<evidence type="ECO:0000256" key="2">
    <source>
        <dbReference type="ARBA" id="ARBA00022448"/>
    </source>
</evidence>
<dbReference type="SUPFAM" id="SSF49464">
    <property type="entry name" value="Carboxypeptidase regulatory domain-like"/>
    <property type="match status" value="1"/>
</dbReference>
<dbReference type="Gene3D" id="2.40.170.20">
    <property type="entry name" value="TonB-dependent receptor, beta-barrel domain"/>
    <property type="match status" value="1"/>
</dbReference>
<dbReference type="PROSITE" id="PS52016">
    <property type="entry name" value="TONB_DEPENDENT_REC_3"/>
    <property type="match status" value="1"/>
</dbReference>
<dbReference type="InterPro" id="IPR037066">
    <property type="entry name" value="Plug_dom_sf"/>
</dbReference>
<evidence type="ECO:0000256" key="6">
    <source>
        <dbReference type="ARBA" id="ARBA00023136"/>
    </source>
</evidence>
<evidence type="ECO:0000256" key="4">
    <source>
        <dbReference type="ARBA" id="ARBA00022692"/>
    </source>
</evidence>
<evidence type="ECO:0000256" key="5">
    <source>
        <dbReference type="ARBA" id="ARBA00023077"/>
    </source>
</evidence>
<dbReference type="AlphaFoldDB" id="A0A0C1L4N7"/>
<dbReference type="InterPro" id="IPR000531">
    <property type="entry name" value="Beta-barrel_TonB"/>
</dbReference>
<feature type="domain" description="TonB-dependent receptor-like beta-barrel" evidence="10">
    <location>
        <begin position="415"/>
        <end position="800"/>
    </location>
</feature>
<name>A0A0C1L4N7_9BACT</name>
<keyword evidence="6 8" id="KW-0472">Membrane</keyword>
<sequence>MLAWSGTRAQVRPITGTVTNGTDNSPLAGVSVSVKGKNAGTQTAQDGTFTIHASAPDQLVFSYLGFESKTVTVGEAVNITVVLLRSEKKMDEVVVVGYGTQSRKNVTSSIAKLDKDVLATAPRANVGTALQGTVSGVQVVNSSGQPGASPYILLRGGANINSPGAPLVVVDGIIRSLNDIVAEDIASMEILKDASATAIYGARANNGVILITTKQGKSGNAQVSYKFTGGYNQRRDGYDYLGAKDYIYYNRLGNFNSGRTLAQVNSSRGYGLNTDSANLSSFDIRRYDAATNGHLLSQGWDTIGDPYGGTIIFKDHGGEVEDIVFRNTFTQDHYINVSGGNEKGKYFASFDYYKEDGVIVGSSYKRYSGTLNGSYKIKPNIELSTGVILSTSSRLGVNGSEVNTLYRSMAIWPTFNPWLDAAKTQPNPGLSSSDGNPLYWLGKVDRNNQVNRVTANASVKWDLLPGLFIKASANAYMAEELNESFSRANQTYINIFSATQPSFNDVSRPAYSNMFRDFQQQYNAIANYTKTIGDDHNISVMAGTEYFGTNERNMQVMGTKAPTDDITTVNASTVFAPNTSTNPYNPNNNFSYKSEYRIISAFGRLNYDYAQKYLLSLVFRQDAVSSLAKENRAGFFPGMSAGWNLHREKFFENLGLDRVITTFKPRFSYGENGNVSVIGRYDVQGIYSSPGLYNGAGAISYTSPINGDLRWEKSKTIDLGLDLAFLQNRITIMFDYYDRKNSDLLTDLALPGYTGFNTFKTNLGTLQNKGYEVTVTANVLNNQNGVKLDLGANASFVKNRILELPYNGQQNNRQGGLQVYDPKTGRVEWVGGLQEGQPIGAIYAYKQVGIFKNEEDIAKFASSRVDMVANISGPNSTHGTGKITPGDVNWMDVDRNDTIDSRDQVYIGNINPKWTGGFTANVSYKGFSLYSRFEFALGHTIYNDLVARTLGNYQGTFNYFDLQKSAWSPENTDTDIPKVYYADQVSAPLGKKNYTRSNNANANLNSNNSRFYEKGDYLACREITLSYDFPRQLLGRTKVLSQARLFVSGNNLFYVTDFTGPTPEPPISNGRISGVYTGTYPTPKTFVFGAQVTF</sequence>
<evidence type="ECO:0000259" key="11">
    <source>
        <dbReference type="Pfam" id="PF07715"/>
    </source>
</evidence>
<dbReference type="Pfam" id="PF00593">
    <property type="entry name" value="TonB_dep_Rec_b-barrel"/>
    <property type="match status" value="1"/>
</dbReference>
<dbReference type="InterPro" id="IPR039426">
    <property type="entry name" value="TonB-dep_rcpt-like"/>
</dbReference>
<protein>
    <submittedName>
        <fullName evidence="12">TonB-dependent receptor</fullName>
    </submittedName>
</protein>
<dbReference type="STRING" id="1349421.OI18_11415"/>
<keyword evidence="12" id="KW-0675">Receptor</keyword>
<evidence type="ECO:0000256" key="1">
    <source>
        <dbReference type="ARBA" id="ARBA00004571"/>
    </source>
</evidence>
<keyword evidence="3 8" id="KW-1134">Transmembrane beta strand</keyword>
<dbReference type="Gene3D" id="2.170.130.10">
    <property type="entry name" value="TonB-dependent receptor, plug domain"/>
    <property type="match status" value="1"/>
</dbReference>
<dbReference type="InterPro" id="IPR036942">
    <property type="entry name" value="Beta-barrel_TonB_sf"/>
</dbReference>
<dbReference type="NCBIfam" id="TIGR04056">
    <property type="entry name" value="OMP_RagA_SusC"/>
    <property type="match status" value="1"/>
</dbReference>
<comment type="similarity">
    <text evidence="8 9">Belongs to the TonB-dependent receptor family.</text>
</comment>
<dbReference type="NCBIfam" id="TIGR04057">
    <property type="entry name" value="SusC_RagA_signa"/>
    <property type="match status" value="1"/>
</dbReference>
<dbReference type="Pfam" id="PF13715">
    <property type="entry name" value="CarbopepD_reg_2"/>
    <property type="match status" value="1"/>
</dbReference>
<dbReference type="Pfam" id="PF07715">
    <property type="entry name" value="Plug"/>
    <property type="match status" value="1"/>
</dbReference>
<dbReference type="InterPro" id="IPR023997">
    <property type="entry name" value="TonB-dep_OMP_SusC/RagA_CS"/>
</dbReference>
<keyword evidence="4 8" id="KW-0812">Transmembrane</keyword>
<dbReference type="InterPro" id="IPR023996">
    <property type="entry name" value="TonB-dep_OMP_SusC/RagA"/>
</dbReference>
<keyword evidence="7 8" id="KW-0998">Cell outer membrane</keyword>
<keyword evidence="13" id="KW-1185">Reference proteome</keyword>
<proteinExistence type="inferred from homology"/>
<reference evidence="12 13" key="1">
    <citation type="submission" date="2014-11" db="EMBL/GenBank/DDBJ databases">
        <title>Genome sequence of Flavihumibacter solisilvae 3-3.</title>
        <authorList>
            <person name="Zhou G."/>
            <person name="Li M."/>
            <person name="Wang G."/>
        </authorList>
    </citation>
    <scope>NUCLEOTIDE SEQUENCE [LARGE SCALE GENOMIC DNA]</scope>
    <source>
        <strain evidence="12 13">3-3</strain>
    </source>
</reference>
<dbReference type="InterPro" id="IPR008969">
    <property type="entry name" value="CarboxyPept-like_regulatory"/>
</dbReference>
<dbReference type="Gene3D" id="2.60.40.1120">
    <property type="entry name" value="Carboxypeptidase-like, regulatory domain"/>
    <property type="match status" value="1"/>
</dbReference>
<feature type="domain" description="TonB-dependent receptor plug" evidence="11">
    <location>
        <begin position="104"/>
        <end position="208"/>
    </location>
</feature>
<dbReference type="InterPro" id="IPR012910">
    <property type="entry name" value="Plug_dom"/>
</dbReference>
<keyword evidence="5 9" id="KW-0798">TonB box</keyword>
<evidence type="ECO:0000313" key="13">
    <source>
        <dbReference type="Proteomes" id="UP000031408"/>
    </source>
</evidence>
<evidence type="ECO:0000259" key="10">
    <source>
        <dbReference type="Pfam" id="PF00593"/>
    </source>
</evidence>
<comment type="subcellular location">
    <subcellularLocation>
        <location evidence="1 8">Cell outer membrane</location>
        <topology evidence="1 8">Multi-pass membrane protein</topology>
    </subcellularLocation>
</comment>
<evidence type="ECO:0000256" key="9">
    <source>
        <dbReference type="RuleBase" id="RU003357"/>
    </source>
</evidence>
<dbReference type="Proteomes" id="UP000031408">
    <property type="component" value="Unassembled WGS sequence"/>
</dbReference>
<dbReference type="GO" id="GO:0009279">
    <property type="term" value="C:cell outer membrane"/>
    <property type="evidence" value="ECO:0007669"/>
    <property type="project" value="UniProtKB-SubCell"/>
</dbReference>
<comment type="caution">
    <text evidence="12">The sequence shown here is derived from an EMBL/GenBank/DDBJ whole genome shotgun (WGS) entry which is preliminary data.</text>
</comment>
<gene>
    <name evidence="12" type="ORF">OI18_11415</name>
</gene>